<dbReference type="InterPro" id="IPR050999">
    <property type="entry name" value="ADP-ribosyltransferase_ARG"/>
</dbReference>
<feature type="non-terminal residue" evidence="11">
    <location>
        <position position="267"/>
    </location>
</feature>
<dbReference type="PROSITE" id="PS01291">
    <property type="entry name" value="ART"/>
    <property type="match status" value="1"/>
</dbReference>
<dbReference type="Pfam" id="PF01129">
    <property type="entry name" value="ART"/>
    <property type="match status" value="1"/>
</dbReference>
<keyword evidence="12" id="KW-1185">Reference proteome</keyword>
<dbReference type="EMBL" id="VZUJ01050339">
    <property type="protein sequence ID" value="NXV72710.1"/>
    <property type="molecule type" value="Genomic_DNA"/>
</dbReference>
<sequence length="267" mass="30463">SLPAMEHLALGLVWLLGTVASVSPMHKEVPIMEMDMVPNSFDDQYLGCSEMMEEKLQELNYTEFDTNEIYAVAWKEAITQLQGRMSQSSVLQPVQAIALMAYTLNDPPLQKEFNAAVHEAGRSREEYLHNFQFKALHFLLTKALHALRDVQPHHCYHVYLGVVNIIFTAQPGEIVRFGMFAYSSLDKMHAENIDKGTIFSVETCYGVLIRDFSFFQDEDEVLIPPFETFKVTRMTHKGNRSHIELHSQDAYSNYNCEFLKGDVLGDG</sequence>
<feature type="chain" id="PRO_5029952114" description="NAD(P)(+)--arginine ADP-ribosyltransferase" evidence="10">
    <location>
        <begin position="22"/>
        <end position="267"/>
    </location>
</feature>
<evidence type="ECO:0000313" key="11">
    <source>
        <dbReference type="EMBL" id="NXV72710.1"/>
    </source>
</evidence>
<comment type="catalytic activity">
    <reaction evidence="9 10">
        <text>L-arginyl-[protein] + NAD(+) = N(omega)-(ADP-D-ribosyl)-L-arginyl-[protein] + nicotinamide + H(+)</text>
        <dbReference type="Rhea" id="RHEA:19149"/>
        <dbReference type="Rhea" id="RHEA-COMP:10532"/>
        <dbReference type="Rhea" id="RHEA-COMP:15087"/>
        <dbReference type="ChEBI" id="CHEBI:15378"/>
        <dbReference type="ChEBI" id="CHEBI:17154"/>
        <dbReference type="ChEBI" id="CHEBI:29965"/>
        <dbReference type="ChEBI" id="CHEBI:57540"/>
        <dbReference type="ChEBI" id="CHEBI:142554"/>
        <dbReference type="EC" id="2.4.2.31"/>
    </reaction>
</comment>
<dbReference type="Proteomes" id="UP000518911">
    <property type="component" value="Unassembled WGS sequence"/>
</dbReference>
<keyword evidence="7 10" id="KW-0520">NAD</keyword>
<dbReference type="AlphaFoldDB" id="A0A7L3W8E3"/>
<evidence type="ECO:0000256" key="9">
    <source>
        <dbReference type="ARBA" id="ARBA00047597"/>
    </source>
</evidence>
<keyword evidence="2 10" id="KW-0328">Glycosyltransferase</keyword>
<name>A0A7L3W8E3_9GRUI</name>
<comment type="similarity">
    <text evidence="1 10">Belongs to the Arg-specific ADP-ribosyltransferase family.</text>
</comment>
<dbReference type="PROSITE" id="PS51996">
    <property type="entry name" value="TR_MART"/>
    <property type="match status" value="1"/>
</dbReference>
<accession>A0A7L3W8E3</accession>
<dbReference type="EC" id="2.4.2.31" evidence="10"/>
<dbReference type="GO" id="GO:0003950">
    <property type="term" value="F:NAD+ poly-ADP-ribosyltransferase activity"/>
    <property type="evidence" value="ECO:0007669"/>
    <property type="project" value="TreeGrafter"/>
</dbReference>
<evidence type="ECO:0000256" key="1">
    <source>
        <dbReference type="ARBA" id="ARBA00009558"/>
    </source>
</evidence>
<dbReference type="PANTHER" id="PTHR10339:SF19">
    <property type="entry name" value="GPI-LINKED NAD(P)(+)--ARGININE ADP-RIBOSYLTRANSFERASE 1"/>
    <property type="match status" value="1"/>
</dbReference>
<dbReference type="PANTHER" id="PTHR10339">
    <property type="entry name" value="ADP-RIBOSYLTRANSFERASE"/>
    <property type="match status" value="1"/>
</dbReference>
<dbReference type="GO" id="GO:0005615">
    <property type="term" value="C:extracellular space"/>
    <property type="evidence" value="ECO:0007669"/>
    <property type="project" value="UniProtKB-ARBA"/>
</dbReference>
<organism evidence="11 12">
    <name type="scientific">Atlantisia rogersi</name>
    <name type="common">Inaccessible Island rail</name>
    <dbReference type="NCBI Taxonomy" id="2478892"/>
    <lineage>
        <taxon>Eukaryota</taxon>
        <taxon>Metazoa</taxon>
        <taxon>Chordata</taxon>
        <taxon>Craniata</taxon>
        <taxon>Vertebrata</taxon>
        <taxon>Euteleostomi</taxon>
        <taxon>Archelosauria</taxon>
        <taxon>Archosauria</taxon>
        <taxon>Dinosauria</taxon>
        <taxon>Saurischia</taxon>
        <taxon>Theropoda</taxon>
        <taxon>Coelurosauria</taxon>
        <taxon>Aves</taxon>
        <taxon>Neognathae</taxon>
        <taxon>Neoaves</taxon>
        <taxon>Gruiformes</taxon>
        <taxon>Rallidae</taxon>
        <taxon>Atlantisia</taxon>
    </lineage>
</organism>
<evidence type="ECO:0000313" key="12">
    <source>
        <dbReference type="Proteomes" id="UP000518911"/>
    </source>
</evidence>
<dbReference type="FunFam" id="3.90.176.10:FF:000001">
    <property type="entry name" value="NAD(P)(+)--arginine ADP-ribosyltransferase"/>
    <property type="match status" value="1"/>
</dbReference>
<dbReference type="PRINTS" id="PR00970">
    <property type="entry name" value="RIBTRNSFRASE"/>
</dbReference>
<evidence type="ECO:0000256" key="2">
    <source>
        <dbReference type="ARBA" id="ARBA00022676"/>
    </source>
</evidence>
<dbReference type="OrthoDB" id="9069143at2759"/>
<feature type="signal peptide" evidence="10">
    <location>
        <begin position="1"/>
        <end position="21"/>
    </location>
</feature>
<dbReference type="Gene3D" id="3.90.176.10">
    <property type="entry name" value="Toxin ADP-ribosyltransferase, Chain A, domain 1"/>
    <property type="match status" value="1"/>
</dbReference>
<evidence type="ECO:0000256" key="5">
    <source>
        <dbReference type="ARBA" id="ARBA00022729"/>
    </source>
</evidence>
<keyword evidence="6 10" id="KW-0521">NADP</keyword>
<gene>
    <name evidence="11" type="primary">Madprt_1</name>
    <name evidence="11" type="ORF">ATLROG_R08727</name>
</gene>
<dbReference type="InterPro" id="IPR000768">
    <property type="entry name" value="ART"/>
</dbReference>
<dbReference type="GO" id="GO:0106274">
    <property type="term" value="F:NAD+-protein-arginine ADP-ribosyltransferase activity"/>
    <property type="evidence" value="ECO:0007669"/>
    <property type="project" value="UniProtKB-EC"/>
</dbReference>
<reference evidence="11 12" key="1">
    <citation type="submission" date="2019-09" db="EMBL/GenBank/DDBJ databases">
        <title>Bird 10,000 Genomes (B10K) Project - Family phase.</title>
        <authorList>
            <person name="Zhang G."/>
        </authorList>
    </citation>
    <scope>NUCLEOTIDE SEQUENCE [LARGE SCALE GENOMIC DNA]</scope>
    <source>
        <strain evidence="11">OUT-0055</strain>
        <tissue evidence="11">Blood</tissue>
    </source>
</reference>
<evidence type="ECO:0000256" key="7">
    <source>
        <dbReference type="ARBA" id="ARBA00023027"/>
    </source>
</evidence>
<keyword evidence="3 10" id="KW-0808">Transferase</keyword>
<dbReference type="GO" id="GO:0016779">
    <property type="term" value="F:nucleotidyltransferase activity"/>
    <property type="evidence" value="ECO:0007669"/>
    <property type="project" value="UniProtKB-KW"/>
</dbReference>
<dbReference type="GO" id="GO:0044194">
    <property type="term" value="C:cytolytic granule"/>
    <property type="evidence" value="ECO:0007669"/>
    <property type="project" value="UniProtKB-ARBA"/>
</dbReference>
<evidence type="ECO:0000256" key="10">
    <source>
        <dbReference type="RuleBase" id="RU361228"/>
    </source>
</evidence>
<comment type="caution">
    <text evidence="11">The sequence shown here is derived from an EMBL/GenBank/DDBJ whole genome shotgun (WGS) entry which is preliminary data.</text>
</comment>
<evidence type="ECO:0000256" key="4">
    <source>
        <dbReference type="ARBA" id="ARBA00022695"/>
    </source>
</evidence>
<dbReference type="SUPFAM" id="SSF56399">
    <property type="entry name" value="ADP-ribosylation"/>
    <property type="match status" value="1"/>
</dbReference>
<keyword evidence="8" id="KW-1015">Disulfide bond</keyword>
<evidence type="ECO:0000256" key="6">
    <source>
        <dbReference type="ARBA" id="ARBA00022857"/>
    </source>
</evidence>
<evidence type="ECO:0000256" key="8">
    <source>
        <dbReference type="ARBA" id="ARBA00023157"/>
    </source>
</evidence>
<dbReference type="GO" id="GO:0046677">
    <property type="term" value="P:response to antibiotic"/>
    <property type="evidence" value="ECO:0007669"/>
    <property type="project" value="UniProtKB-ARBA"/>
</dbReference>
<evidence type="ECO:0000256" key="3">
    <source>
        <dbReference type="ARBA" id="ARBA00022679"/>
    </source>
</evidence>
<protein>
    <recommendedName>
        <fullName evidence="10">NAD(P)(+)--arginine ADP-ribosyltransferase</fullName>
        <ecNumber evidence="10">2.4.2.31</ecNumber>
    </recommendedName>
    <alternativeName>
        <fullName evidence="10">Mono(ADP-ribosyl)transferase</fullName>
    </alternativeName>
</protein>
<keyword evidence="5 10" id="KW-0732">Signal</keyword>
<feature type="non-terminal residue" evidence="11">
    <location>
        <position position="1"/>
    </location>
</feature>
<keyword evidence="4" id="KW-0548">Nucleotidyltransferase</keyword>
<proteinExistence type="inferred from homology"/>